<sequence>MQMRAKVVSVAIDLTAPQHGTLTGTVTLVTQSPTSPIRADRAGLGGGGPPPTCLRVNHVPGIHTPVYCQIPSPSVRLHGNRRRGKKGGRRGEAERGEEEI</sequence>
<dbReference type="AlphaFoldDB" id="A0AAW0MVZ6"/>
<proteinExistence type="predicted"/>
<gene>
    <name evidence="2" type="ORF">WMY93_028772</name>
</gene>
<evidence type="ECO:0000313" key="3">
    <source>
        <dbReference type="Proteomes" id="UP001460270"/>
    </source>
</evidence>
<evidence type="ECO:0000256" key="1">
    <source>
        <dbReference type="SAM" id="MobiDB-lite"/>
    </source>
</evidence>
<feature type="region of interest" description="Disordered" evidence="1">
    <location>
        <begin position="72"/>
        <end position="100"/>
    </location>
</feature>
<keyword evidence="3" id="KW-1185">Reference proteome</keyword>
<dbReference type="Proteomes" id="UP001460270">
    <property type="component" value="Unassembled WGS sequence"/>
</dbReference>
<protein>
    <submittedName>
        <fullName evidence="2">Uncharacterized protein</fullName>
    </submittedName>
</protein>
<reference evidence="3" key="1">
    <citation type="submission" date="2024-04" db="EMBL/GenBank/DDBJ databases">
        <title>Salinicola lusitanus LLJ914,a marine bacterium isolated from the Okinawa Trough.</title>
        <authorList>
            <person name="Li J."/>
        </authorList>
    </citation>
    <scope>NUCLEOTIDE SEQUENCE [LARGE SCALE GENOMIC DNA]</scope>
</reference>
<comment type="caution">
    <text evidence="2">The sequence shown here is derived from an EMBL/GenBank/DDBJ whole genome shotgun (WGS) entry which is preliminary data.</text>
</comment>
<name>A0AAW0MVZ6_9GOBI</name>
<dbReference type="EMBL" id="JBBPFD010000021">
    <property type="protein sequence ID" value="KAK7882598.1"/>
    <property type="molecule type" value="Genomic_DNA"/>
</dbReference>
<accession>A0AAW0MVZ6</accession>
<evidence type="ECO:0000313" key="2">
    <source>
        <dbReference type="EMBL" id="KAK7882598.1"/>
    </source>
</evidence>
<feature type="compositionally biased region" description="Basic residues" evidence="1">
    <location>
        <begin position="78"/>
        <end position="88"/>
    </location>
</feature>
<organism evidence="2 3">
    <name type="scientific">Mugilogobius chulae</name>
    <name type="common">yellowstripe goby</name>
    <dbReference type="NCBI Taxonomy" id="88201"/>
    <lineage>
        <taxon>Eukaryota</taxon>
        <taxon>Metazoa</taxon>
        <taxon>Chordata</taxon>
        <taxon>Craniata</taxon>
        <taxon>Vertebrata</taxon>
        <taxon>Euteleostomi</taxon>
        <taxon>Actinopterygii</taxon>
        <taxon>Neopterygii</taxon>
        <taxon>Teleostei</taxon>
        <taxon>Neoteleostei</taxon>
        <taxon>Acanthomorphata</taxon>
        <taxon>Gobiaria</taxon>
        <taxon>Gobiiformes</taxon>
        <taxon>Gobioidei</taxon>
        <taxon>Gobiidae</taxon>
        <taxon>Gobionellinae</taxon>
        <taxon>Mugilogobius</taxon>
    </lineage>
</organism>